<evidence type="ECO:0000256" key="1">
    <source>
        <dbReference type="ARBA" id="ARBA00004370"/>
    </source>
</evidence>
<dbReference type="RefSeq" id="WP_011586545.1">
    <property type="nucleotide sequence ID" value="NC_008255.1"/>
</dbReference>
<dbReference type="GO" id="GO:0009306">
    <property type="term" value="P:protein secretion"/>
    <property type="evidence" value="ECO:0007669"/>
    <property type="project" value="InterPro"/>
</dbReference>
<name>A0A6N4SV90_CYTH3</name>
<evidence type="ECO:0000259" key="6">
    <source>
        <dbReference type="Pfam" id="PF00263"/>
    </source>
</evidence>
<evidence type="ECO:0000313" key="8">
    <source>
        <dbReference type="Proteomes" id="UP000001822"/>
    </source>
</evidence>
<organism evidence="7 8">
    <name type="scientific">Cytophaga hutchinsonii (strain ATCC 33406 / DSM 1761 / CIP 103989 / NBRC 15051 / NCIMB 9469 / D465)</name>
    <dbReference type="NCBI Taxonomy" id="269798"/>
    <lineage>
        <taxon>Bacteria</taxon>
        <taxon>Pseudomonadati</taxon>
        <taxon>Bacteroidota</taxon>
        <taxon>Cytophagia</taxon>
        <taxon>Cytophagales</taxon>
        <taxon>Cytophagaceae</taxon>
        <taxon>Cytophaga</taxon>
    </lineage>
</organism>
<protein>
    <submittedName>
        <fullName evidence="7">Type II general secretion pathway (GSP) D protein</fullName>
    </submittedName>
</protein>
<dbReference type="InterPro" id="IPR050810">
    <property type="entry name" value="Bact_Secretion_Sys_Channel"/>
</dbReference>
<reference evidence="7 8" key="1">
    <citation type="journal article" date="2007" name="Appl. Environ. Microbiol.">
        <title>Genome sequence of the cellulolytic gliding bacterium Cytophaga hutchinsonii.</title>
        <authorList>
            <person name="Xie G."/>
            <person name="Bruce D.C."/>
            <person name="Challacombe J.F."/>
            <person name="Chertkov O."/>
            <person name="Detter J.C."/>
            <person name="Gilna P."/>
            <person name="Han C.S."/>
            <person name="Lucas S."/>
            <person name="Misra M."/>
            <person name="Myers G.L."/>
            <person name="Richardson P."/>
            <person name="Tapia R."/>
            <person name="Thayer N."/>
            <person name="Thompson L.S."/>
            <person name="Brettin T.S."/>
            <person name="Henrissat B."/>
            <person name="Wilson D.B."/>
            <person name="McBride M.J."/>
        </authorList>
    </citation>
    <scope>NUCLEOTIDE SEQUENCE [LARGE SCALE GENOMIC DNA]</scope>
    <source>
        <strain evidence="8">ATCC 33406 / DSM 1761 / CIP 103989 / NBRC 15051 / NCIMB 9469 / D465</strain>
    </source>
</reference>
<feature type="chain" id="PRO_5027026707" evidence="5">
    <location>
        <begin position="22"/>
        <end position="656"/>
    </location>
</feature>
<dbReference type="Pfam" id="PF00263">
    <property type="entry name" value="Secretin"/>
    <property type="match status" value="1"/>
</dbReference>
<dbReference type="EMBL" id="CP000383">
    <property type="protein sequence ID" value="ABG60435.1"/>
    <property type="molecule type" value="Genomic_DNA"/>
</dbReference>
<dbReference type="PANTHER" id="PTHR30332">
    <property type="entry name" value="PROBABLE GENERAL SECRETION PATHWAY PROTEIN D"/>
    <property type="match status" value="1"/>
</dbReference>
<evidence type="ECO:0000256" key="3">
    <source>
        <dbReference type="ARBA" id="ARBA00023136"/>
    </source>
</evidence>
<evidence type="ECO:0000256" key="5">
    <source>
        <dbReference type="SAM" id="SignalP"/>
    </source>
</evidence>
<comment type="subcellular location">
    <subcellularLocation>
        <location evidence="1">Membrane</location>
    </subcellularLocation>
</comment>
<evidence type="ECO:0000256" key="2">
    <source>
        <dbReference type="ARBA" id="ARBA00022729"/>
    </source>
</evidence>
<dbReference type="GO" id="GO:0015627">
    <property type="term" value="C:type II protein secretion system complex"/>
    <property type="evidence" value="ECO:0007669"/>
    <property type="project" value="TreeGrafter"/>
</dbReference>
<dbReference type="InterPro" id="IPR004846">
    <property type="entry name" value="T2SS/T3SS_dom"/>
</dbReference>
<dbReference type="PRINTS" id="PR00811">
    <property type="entry name" value="BCTERIALGSPD"/>
</dbReference>
<dbReference type="InterPro" id="IPR001775">
    <property type="entry name" value="GspD/PilQ"/>
</dbReference>
<dbReference type="Gene3D" id="3.30.1370.130">
    <property type="match status" value="1"/>
</dbReference>
<proteinExistence type="inferred from homology"/>
<keyword evidence="2 5" id="KW-0732">Signal</keyword>
<keyword evidence="8" id="KW-1185">Reference proteome</keyword>
<feature type="domain" description="Type II/III secretion system secretin-like" evidence="6">
    <location>
        <begin position="490"/>
        <end position="655"/>
    </location>
</feature>
<comment type="similarity">
    <text evidence="4">Belongs to the bacterial secretin family.</text>
</comment>
<dbReference type="AlphaFoldDB" id="A0A6N4SV90"/>
<dbReference type="PANTHER" id="PTHR30332:SF24">
    <property type="entry name" value="SECRETIN GSPD-RELATED"/>
    <property type="match status" value="1"/>
</dbReference>
<dbReference type="Gene3D" id="3.55.50.30">
    <property type="match status" value="1"/>
</dbReference>
<gene>
    <name evidence="7" type="primary">gspD</name>
    <name evidence="7" type="ordered locus">CHU_3195</name>
</gene>
<evidence type="ECO:0000313" key="7">
    <source>
        <dbReference type="EMBL" id="ABG60435.1"/>
    </source>
</evidence>
<dbReference type="Proteomes" id="UP000001822">
    <property type="component" value="Chromosome"/>
</dbReference>
<dbReference type="KEGG" id="chu:CHU_3195"/>
<accession>A0A6N4SV90</accession>
<keyword evidence="3" id="KW-0472">Membrane</keyword>
<feature type="signal peptide" evidence="5">
    <location>
        <begin position="1"/>
        <end position="21"/>
    </location>
</feature>
<evidence type="ECO:0000256" key="4">
    <source>
        <dbReference type="RuleBase" id="RU004003"/>
    </source>
</evidence>
<dbReference type="OrthoDB" id="9816579at2"/>
<sequence>MVKKISCFIIGFLLLPLLINAQTKTDRFTEIENTLNQLAAGNSPGLKDPIDFSVSGVSIQEFLRGIAEAHELNINVDPQLSFKVYNNFSKESVLNVLLFLVREYDLDIRFSGSIMSFYKYIPPVEGKPVYVQKDLQVRYSSYSNLLSLDLQDDSLYLVARKITQVTKKNVILSSGISNKLISIYIEDMPFDAALNKMAFANELKVVKTDDNFYVLKGIKEGDNILAEENPNAGTFRPTYNTGTNTTAAAMPSQSAAGSMIRCHVDSSAAGKKIHLEAINAPIAEVIKVVATKANINYFMYSEIKGNCTSYVSGVTFQELLTFLLQGTEYTFKVEADLYLMGERKLEGLRAYKVAQLKYRSIDNIQEVIPAELKKGVEIKEFKELNSLLLSGSLPQIYEIEAFIKEIDKVVPMVMIEVIIMEVLKNRMVKTGIKAGLNDSLATTQTSGTFLPGLDVKLSTSTINDFINGLGIGSITNLGSVTPSFYMTLSALETNNNVEIKSMPKLSTLNGHDANMSIGQTVYYEVQTQNTLGSLTTNTITTVQYQSVQANQTLSIKPLVSGDDQVTLTIEVNQTSFAKSNAAGPPNTTTSQFKSIIRVRNEEMIVLGGLEKISKSIDTEGTPILSRIPVIKLLFSSKTKSKSKSILVLFIKPIIIY</sequence>